<gene>
    <name evidence="1" type="ORF">THIOM_005343</name>
</gene>
<dbReference type="EMBL" id="LUTY01002970">
    <property type="protein sequence ID" value="OAD19044.1"/>
    <property type="molecule type" value="Genomic_DNA"/>
</dbReference>
<accession>A0A0A6P1T1</accession>
<dbReference type="AlphaFoldDB" id="A0A0A6P1T1"/>
<proteinExistence type="predicted"/>
<organism evidence="1 2">
    <name type="scientific">Candidatus Thiomargarita nelsonii</name>
    <dbReference type="NCBI Taxonomy" id="1003181"/>
    <lineage>
        <taxon>Bacteria</taxon>
        <taxon>Pseudomonadati</taxon>
        <taxon>Pseudomonadota</taxon>
        <taxon>Gammaproteobacteria</taxon>
        <taxon>Thiotrichales</taxon>
        <taxon>Thiotrichaceae</taxon>
        <taxon>Thiomargarita</taxon>
    </lineage>
</organism>
<evidence type="ECO:0000313" key="2">
    <source>
        <dbReference type="Proteomes" id="UP000076962"/>
    </source>
</evidence>
<evidence type="ECO:0000313" key="1">
    <source>
        <dbReference type="EMBL" id="OAD19044.1"/>
    </source>
</evidence>
<reference evidence="1 2" key="1">
    <citation type="submission" date="2016-05" db="EMBL/GenBank/DDBJ databases">
        <title>Single-cell genome of chain-forming Candidatus Thiomargarita nelsonii and comparison to other large sulfur-oxidizing bacteria.</title>
        <authorList>
            <person name="Winkel M."/>
            <person name="Salman V."/>
            <person name="Woyke T."/>
            <person name="Schulz-Vogt H."/>
            <person name="Richter M."/>
            <person name="Flood B."/>
            <person name="Bailey J."/>
            <person name="Amann R."/>
            <person name="Mussmann M."/>
        </authorList>
    </citation>
    <scope>NUCLEOTIDE SEQUENCE [LARGE SCALE GENOMIC DNA]</scope>
    <source>
        <strain evidence="1 2">THI036</strain>
    </source>
</reference>
<keyword evidence="2" id="KW-1185">Reference proteome</keyword>
<name>A0A0A6P1T1_9GAMM</name>
<sequence length="225" mass="26044">MIPHMDRFTRLLDLSSIPQLWNVFGYPAVDELNTESLILSEIEYETSEGNIPLAVAEPLDFNTTRVSKNISNKLYPNSLIYKLLCNLYEKKYATLLNNFFELEVDQFNGKLRIYSEPWFEYFEVSHTGPESVSIGAGVVKYLDHTEIVEFKKSQATVNYPIYSLQDIEWQYNNLGEVNWNKKVLSVNGDNQYSVATIRYTSRCIEFPVSHLLNNTSLLTQFVIIE</sequence>
<dbReference type="Proteomes" id="UP000076962">
    <property type="component" value="Unassembled WGS sequence"/>
</dbReference>
<protein>
    <submittedName>
        <fullName evidence="1">Uncharacterized protein</fullName>
    </submittedName>
</protein>
<comment type="caution">
    <text evidence="1">The sequence shown here is derived from an EMBL/GenBank/DDBJ whole genome shotgun (WGS) entry which is preliminary data.</text>
</comment>